<dbReference type="InterPro" id="IPR009057">
    <property type="entry name" value="Homeodomain-like_sf"/>
</dbReference>
<dbReference type="GO" id="GO:0000160">
    <property type="term" value="P:phosphorelay signal transduction system"/>
    <property type="evidence" value="ECO:0007669"/>
    <property type="project" value="UniProtKB-KW"/>
</dbReference>
<dbReference type="AlphaFoldDB" id="A0A927H374"/>
<evidence type="ECO:0000256" key="3">
    <source>
        <dbReference type="ARBA" id="ARBA00022553"/>
    </source>
</evidence>
<dbReference type="Pfam" id="PF00072">
    <property type="entry name" value="Response_reg"/>
    <property type="match status" value="1"/>
</dbReference>
<evidence type="ECO:0000256" key="8">
    <source>
        <dbReference type="PROSITE-ProRule" id="PRU00169"/>
    </source>
</evidence>
<feature type="domain" description="Response regulatory" evidence="10">
    <location>
        <begin position="2"/>
        <end position="119"/>
    </location>
</feature>
<dbReference type="GO" id="GO:0005737">
    <property type="term" value="C:cytoplasm"/>
    <property type="evidence" value="ECO:0007669"/>
    <property type="project" value="UniProtKB-SubCell"/>
</dbReference>
<sequence length="529" mass="61820">MRILIVDDEILVRIGLKTIIPMADEYFEIIGEASSGLEALKILEQTPCDIVLTDIRMPEMDGLTLLKSIHERWPEIKVFMLSNHNDFQYVQTALRLGAVEYIIKLEMDPSELLEKLQLIRSRLFAERQKNEEVTRLENKVNLYGREVKEKRLRDLLMRRSTEREMEELLRDFQLLSFEAPFTVAVAKIEDYDSLLDHNRFQSERLLNFTVANVVAEICKKYGGAEYVELERGQFVILKPHFDSLLLKEICHAVRTFLKLSISFGVSVCYNKPEMTKGFMEANEALEYRFYRGRGQIITYGELPETMTDRVEPFDSDLWLKRIEDHDEAGILQLISDWVLSSGQNPVSTPDAMREQWIRLADTFALSLKSEQLDIYSVTLHEGKYPHHVIRGAETQQDIYEWFTGWVQVFLNYKKKHGRQRWRAEIHHVIGIINDRLHMPLKVSDLAAEVGFTENYLSILFKRETGETITDCLTRIRMKKARELLKEPGLKIYEISEQVGYADPNHFSRSFKQLEGMYPTEYRKMVSGRS</sequence>
<dbReference type="SMART" id="SM00342">
    <property type="entry name" value="HTH_ARAC"/>
    <property type="match status" value="1"/>
</dbReference>
<dbReference type="InterPro" id="IPR020449">
    <property type="entry name" value="Tscrpt_reg_AraC-type_HTH"/>
</dbReference>
<keyword evidence="3 8" id="KW-0597">Phosphoprotein</keyword>
<dbReference type="InterPro" id="IPR018060">
    <property type="entry name" value="HTH_AraC"/>
</dbReference>
<dbReference type="PRINTS" id="PR00032">
    <property type="entry name" value="HTHARAC"/>
</dbReference>
<evidence type="ECO:0000256" key="2">
    <source>
        <dbReference type="ARBA" id="ARBA00022490"/>
    </source>
</evidence>
<keyword evidence="2" id="KW-0963">Cytoplasm</keyword>
<dbReference type="PANTHER" id="PTHR42713:SF3">
    <property type="entry name" value="TRANSCRIPTIONAL REGULATORY PROTEIN HPTR"/>
    <property type="match status" value="1"/>
</dbReference>
<organism evidence="11 12">
    <name type="scientific">Paenibacillus arenilitoris</name>
    <dbReference type="NCBI Taxonomy" id="2772299"/>
    <lineage>
        <taxon>Bacteria</taxon>
        <taxon>Bacillati</taxon>
        <taxon>Bacillota</taxon>
        <taxon>Bacilli</taxon>
        <taxon>Bacillales</taxon>
        <taxon>Paenibacillaceae</taxon>
        <taxon>Paenibacillus</taxon>
    </lineage>
</organism>
<evidence type="ECO:0000256" key="6">
    <source>
        <dbReference type="ARBA" id="ARBA00023125"/>
    </source>
</evidence>
<dbReference type="SUPFAM" id="SSF52172">
    <property type="entry name" value="CheY-like"/>
    <property type="match status" value="1"/>
</dbReference>
<dbReference type="InterPro" id="IPR001789">
    <property type="entry name" value="Sig_transdc_resp-reg_receiver"/>
</dbReference>
<comment type="subcellular location">
    <subcellularLocation>
        <location evidence="1">Cytoplasm</location>
    </subcellularLocation>
</comment>
<evidence type="ECO:0000313" key="11">
    <source>
        <dbReference type="EMBL" id="MBD2867016.1"/>
    </source>
</evidence>
<dbReference type="GO" id="GO:0043565">
    <property type="term" value="F:sequence-specific DNA binding"/>
    <property type="evidence" value="ECO:0007669"/>
    <property type="project" value="InterPro"/>
</dbReference>
<name>A0A927H374_9BACL</name>
<keyword evidence="5" id="KW-0805">Transcription regulation</keyword>
<evidence type="ECO:0000313" key="12">
    <source>
        <dbReference type="Proteomes" id="UP000632125"/>
    </source>
</evidence>
<feature type="domain" description="HTH araC/xylS-type" evidence="9">
    <location>
        <begin position="426"/>
        <end position="524"/>
    </location>
</feature>
<dbReference type="InterPro" id="IPR051552">
    <property type="entry name" value="HptR"/>
</dbReference>
<keyword evidence="4" id="KW-0902">Two-component regulatory system</keyword>
<evidence type="ECO:0000256" key="7">
    <source>
        <dbReference type="ARBA" id="ARBA00023163"/>
    </source>
</evidence>
<accession>A0A927H374</accession>
<keyword evidence="12" id="KW-1185">Reference proteome</keyword>
<protein>
    <submittedName>
        <fullName evidence="11">Response regulator</fullName>
    </submittedName>
</protein>
<keyword evidence="6" id="KW-0238">DNA-binding</keyword>
<evidence type="ECO:0000259" key="10">
    <source>
        <dbReference type="PROSITE" id="PS50110"/>
    </source>
</evidence>
<comment type="caution">
    <text evidence="11">The sequence shown here is derived from an EMBL/GenBank/DDBJ whole genome shotgun (WGS) entry which is preliminary data.</text>
</comment>
<dbReference type="InterPro" id="IPR011006">
    <property type="entry name" value="CheY-like_superfamily"/>
</dbReference>
<dbReference type="SMART" id="SM00448">
    <property type="entry name" value="REC"/>
    <property type="match status" value="1"/>
</dbReference>
<dbReference type="PROSITE" id="PS01124">
    <property type="entry name" value="HTH_ARAC_FAMILY_2"/>
    <property type="match status" value="1"/>
</dbReference>
<evidence type="ECO:0000256" key="4">
    <source>
        <dbReference type="ARBA" id="ARBA00023012"/>
    </source>
</evidence>
<dbReference type="RefSeq" id="WP_190857240.1">
    <property type="nucleotide sequence ID" value="NZ_JACXIY010000001.1"/>
</dbReference>
<dbReference type="Gene3D" id="3.40.50.2300">
    <property type="match status" value="1"/>
</dbReference>
<evidence type="ECO:0000256" key="5">
    <source>
        <dbReference type="ARBA" id="ARBA00023015"/>
    </source>
</evidence>
<feature type="modified residue" description="4-aspartylphosphate" evidence="8">
    <location>
        <position position="54"/>
    </location>
</feature>
<dbReference type="Gene3D" id="1.10.10.60">
    <property type="entry name" value="Homeodomain-like"/>
    <property type="match status" value="2"/>
</dbReference>
<dbReference type="PROSITE" id="PS50110">
    <property type="entry name" value="RESPONSE_REGULATORY"/>
    <property type="match status" value="1"/>
</dbReference>
<dbReference type="Proteomes" id="UP000632125">
    <property type="component" value="Unassembled WGS sequence"/>
</dbReference>
<dbReference type="SUPFAM" id="SSF46689">
    <property type="entry name" value="Homeodomain-like"/>
    <property type="match status" value="2"/>
</dbReference>
<dbReference type="PANTHER" id="PTHR42713">
    <property type="entry name" value="HISTIDINE KINASE-RELATED"/>
    <property type="match status" value="1"/>
</dbReference>
<dbReference type="GO" id="GO:0003700">
    <property type="term" value="F:DNA-binding transcription factor activity"/>
    <property type="evidence" value="ECO:0007669"/>
    <property type="project" value="InterPro"/>
</dbReference>
<evidence type="ECO:0000256" key="1">
    <source>
        <dbReference type="ARBA" id="ARBA00004496"/>
    </source>
</evidence>
<gene>
    <name evidence="11" type="ORF">IDH41_00390</name>
</gene>
<dbReference type="EMBL" id="JACXIY010000001">
    <property type="protein sequence ID" value="MBD2867016.1"/>
    <property type="molecule type" value="Genomic_DNA"/>
</dbReference>
<dbReference type="CDD" id="cd17536">
    <property type="entry name" value="REC_YesN-like"/>
    <property type="match status" value="1"/>
</dbReference>
<evidence type="ECO:0000259" key="9">
    <source>
        <dbReference type="PROSITE" id="PS01124"/>
    </source>
</evidence>
<dbReference type="Pfam" id="PF12833">
    <property type="entry name" value="HTH_18"/>
    <property type="match status" value="1"/>
</dbReference>
<keyword evidence="7" id="KW-0804">Transcription</keyword>
<proteinExistence type="predicted"/>
<reference evidence="11" key="1">
    <citation type="submission" date="2020-09" db="EMBL/GenBank/DDBJ databases">
        <title>A novel bacterium of genus Paenibacillus, isolated from South China Sea.</title>
        <authorList>
            <person name="Huang H."/>
            <person name="Mo K."/>
            <person name="Hu Y."/>
        </authorList>
    </citation>
    <scope>NUCLEOTIDE SEQUENCE</scope>
    <source>
        <strain evidence="11">IB182493</strain>
    </source>
</reference>